<protein>
    <submittedName>
        <fullName evidence="3">Tyrosine-type recombinase/integrase</fullName>
    </submittedName>
</protein>
<dbReference type="InterPro" id="IPR002104">
    <property type="entry name" value="Integrase_catalytic"/>
</dbReference>
<name>A0A9D2RXN3_9FIRM</name>
<evidence type="ECO:0000313" key="4">
    <source>
        <dbReference type="Proteomes" id="UP000824214"/>
    </source>
</evidence>
<comment type="caution">
    <text evidence="3">The sequence shown here is derived from an EMBL/GenBank/DDBJ whole genome shotgun (WGS) entry which is preliminary data.</text>
</comment>
<keyword evidence="1" id="KW-0233">DNA recombination</keyword>
<organism evidence="3 4">
    <name type="scientific">Candidatus Acutalibacter ornithocaccae</name>
    <dbReference type="NCBI Taxonomy" id="2838416"/>
    <lineage>
        <taxon>Bacteria</taxon>
        <taxon>Bacillati</taxon>
        <taxon>Bacillota</taxon>
        <taxon>Clostridia</taxon>
        <taxon>Eubacteriales</taxon>
        <taxon>Acutalibacteraceae</taxon>
        <taxon>Acutalibacter</taxon>
    </lineage>
</organism>
<evidence type="ECO:0000313" key="3">
    <source>
        <dbReference type="EMBL" id="HJB36588.1"/>
    </source>
</evidence>
<dbReference type="EMBL" id="DWXZ01000011">
    <property type="protein sequence ID" value="HJB36588.1"/>
    <property type="molecule type" value="Genomic_DNA"/>
</dbReference>
<dbReference type="Pfam" id="PF00589">
    <property type="entry name" value="Phage_integrase"/>
    <property type="match status" value="1"/>
</dbReference>
<gene>
    <name evidence="3" type="ORF">H9942_00790</name>
</gene>
<dbReference type="InterPro" id="IPR011010">
    <property type="entry name" value="DNA_brk_join_enz"/>
</dbReference>
<dbReference type="Proteomes" id="UP000824214">
    <property type="component" value="Unassembled WGS sequence"/>
</dbReference>
<feature type="domain" description="Tyr recombinase" evidence="2">
    <location>
        <begin position="1"/>
        <end position="61"/>
    </location>
</feature>
<sequence length="66" mass="7400">MKTHDLPDLSPHDLRHSCATLLLGNGADIQSVQQILGHVNTSTTLNFYIKTDLRQMQEAARKLTEL</sequence>
<evidence type="ECO:0000259" key="2">
    <source>
        <dbReference type="PROSITE" id="PS51898"/>
    </source>
</evidence>
<reference evidence="3" key="1">
    <citation type="journal article" date="2021" name="PeerJ">
        <title>Extensive microbial diversity within the chicken gut microbiome revealed by metagenomics and culture.</title>
        <authorList>
            <person name="Gilroy R."/>
            <person name="Ravi A."/>
            <person name="Getino M."/>
            <person name="Pursley I."/>
            <person name="Horton D.L."/>
            <person name="Alikhan N.F."/>
            <person name="Baker D."/>
            <person name="Gharbi K."/>
            <person name="Hall N."/>
            <person name="Watson M."/>
            <person name="Adriaenssens E.M."/>
            <person name="Foster-Nyarko E."/>
            <person name="Jarju S."/>
            <person name="Secka A."/>
            <person name="Antonio M."/>
            <person name="Oren A."/>
            <person name="Chaudhuri R.R."/>
            <person name="La Ragione R."/>
            <person name="Hildebrand F."/>
            <person name="Pallen M.J."/>
        </authorList>
    </citation>
    <scope>NUCLEOTIDE SEQUENCE</scope>
    <source>
        <strain evidence="3">ChiBcolR8-3208</strain>
    </source>
</reference>
<dbReference type="GO" id="GO:0015074">
    <property type="term" value="P:DNA integration"/>
    <property type="evidence" value="ECO:0007669"/>
    <property type="project" value="InterPro"/>
</dbReference>
<accession>A0A9D2RXN3</accession>
<dbReference type="InterPro" id="IPR013762">
    <property type="entry name" value="Integrase-like_cat_sf"/>
</dbReference>
<reference evidence="3" key="2">
    <citation type="submission" date="2021-04" db="EMBL/GenBank/DDBJ databases">
        <authorList>
            <person name="Gilroy R."/>
        </authorList>
    </citation>
    <scope>NUCLEOTIDE SEQUENCE</scope>
    <source>
        <strain evidence="3">ChiBcolR8-3208</strain>
    </source>
</reference>
<dbReference type="GO" id="GO:0006310">
    <property type="term" value="P:DNA recombination"/>
    <property type="evidence" value="ECO:0007669"/>
    <property type="project" value="UniProtKB-KW"/>
</dbReference>
<dbReference type="SUPFAM" id="SSF56349">
    <property type="entry name" value="DNA breaking-rejoining enzymes"/>
    <property type="match status" value="1"/>
</dbReference>
<proteinExistence type="predicted"/>
<dbReference type="PROSITE" id="PS51898">
    <property type="entry name" value="TYR_RECOMBINASE"/>
    <property type="match status" value="1"/>
</dbReference>
<dbReference type="Gene3D" id="1.10.443.10">
    <property type="entry name" value="Intergrase catalytic core"/>
    <property type="match status" value="1"/>
</dbReference>
<dbReference type="AlphaFoldDB" id="A0A9D2RXN3"/>
<dbReference type="GO" id="GO:0003677">
    <property type="term" value="F:DNA binding"/>
    <property type="evidence" value="ECO:0007669"/>
    <property type="project" value="InterPro"/>
</dbReference>
<evidence type="ECO:0000256" key="1">
    <source>
        <dbReference type="ARBA" id="ARBA00023172"/>
    </source>
</evidence>